<dbReference type="Proteomes" id="UP000607435">
    <property type="component" value="Unassembled WGS sequence"/>
</dbReference>
<keyword evidence="3" id="KW-1185">Reference proteome</keyword>
<feature type="signal peptide" evidence="1">
    <location>
        <begin position="1"/>
        <end position="26"/>
    </location>
</feature>
<proteinExistence type="predicted"/>
<evidence type="ECO:0000313" key="2">
    <source>
        <dbReference type="EMBL" id="MBC3846636.1"/>
    </source>
</evidence>
<protein>
    <submittedName>
        <fullName evidence="2">Uncharacterized protein</fullName>
    </submittedName>
</protein>
<dbReference type="EMBL" id="JACOME010000002">
    <property type="protein sequence ID" value="MBC3846636.1"/>
    <property type="molecule type" value="Genomic_DNA"/>
</dbReference>
<reference evidence="2 3" key="1">
    <citation type="submission" date="2020-08" db="EMBL/GenBank/DDBJ databases">
        <title>Winogradskyella ouciana sp. nov., isolated from the hadal seawater of the Mariana Trench.</title>
        <authorList>
            <person name="He X."/>
        </authorList>
    </citation>
    <scope>NUCLEOTIDE SEQUENCE [LARGE SCALE GENOMIC DNA]</scope>
    <source>
        <strain evidence="2 3">KCTC 22026</strain>
    </source>
</reference>
<gene>
    <name evidence="2" type="ORF">H6H04_09615</name>
</gene>
<dbReference type="RefSeq" id="WP_186845748.1">
    <property type="nucleotide sequence ID" value="NZ_JACOME010000002.1"/>
</dbReference>
<feature type="chain" id="PRO_5046264540" evidence="1">
    <location>
        <begin position="27"/>
        <end position="223"/>
    </location>
</feature>
<evidence type="ECO:0000256" key="1">
    <source>
        <dbReference type="SAM" id="SignalP"/>
    </source>
</evidence>
<name>A0ABR6Y1L8_9FLAO</name>
<accession>A0ABR6Y1L8</accession>
<comment type="caution">
    <text evidence="2">The sequence shown here is derived from an EMBL/GenBank/DDBJ whole genome shotgun (WGS) entry which is preliminary data.</text>
</comment>
<keyword evidence="1" id="KW-0732">Signal</keyword>
<evidence type="ECO:0000313" key="3">
    <source>
        <dbReference type="Proteomes" id="UP000607435"/>
    </source>
</evidence>
<organism evidence="2 3">
    <name type="scientific">Winogradskyella echinorum</name>
    <dbReference type="NCBI Taxonomy" id="538189"/>
    <lineage>
        <taxon>Bacteria</taxon>
        <taxon>Pseudomonadati</taxon>
        <taxon>Bacteroidota</taxon>
        <taxon>Flavobacteriia</taxon>
        <taxon>Flavobacteriales</taxon>
        <taxon>Flavobacteriaceae</taxon>
        <taxon>Winogradskyella</taxon>
    </lineage>
</organism>
<sequence>MKTKIVLKVIYAIITITIFINFTSCASDDTNNSEEQNPQSDTSFISYDVIGNAINGIDFRIPANNETNLSNVIIAGAINPVGFQGILNLTFSSGFGLNDNFKQVTIQAPASVGSHPVGEIQTTNTGIITDLPDYYTIFAFDDAFYDSDNDMDNDVLTDLLSQSITVQILELETVEIEGLTVLKYVKGTLIGGAIYKAFTSPTTDPQELHHTVNATFEYHLPTE</sequence>